<dbReference type="Pfam" id="PF14237">
    <property type="entry name" value="GYF_2"/>
    <property type="match status" value="1"/>
</dbReference>
<feature type="transmembrane region" description="Helical" evidence="6">
    <location>
        <begin position="180"/>
        <end position="201"/>
    </location>
</feature>
<dbReference type="PANTHER" id="PTHR36115">
    <property type="entry name" value="PROLINE-RICH ANTIGEN HOMOLOG-RELATED"/>
    <property type="match status" value="1"/>
</dbReference>
<feature type="transmembrane region" description="Helical" evidence="6">
    <location>
        <begin position="237"/>
        <end position="256"/>
    </location>
</feature>
<comment type="subcellular location">
    <subcellularLocation>
        <location evidence="1">Cell membrane</location>
        <topology evidence="1">Multi-pass membrane protein</topology>
    </subcellularLocation>
</comment>
<evidence type="ECO:0000256" key="3">
    <source>
        <dbReference type="ARBA" id="ARBA00022692"/>
    </source>
</evidence>
<accession>A0ABP9L2C0</accession>
<evidence type="ECO:0000313" key="10">
    <source>
        <dbReference type="Proteomes" id="UP001501083"/>
    </source>
</evidence>
<keyword evidence="5 6" id="KW-0472">Membrane</keyword>
<sequence>MTEWYYHLPGQGRVGPMAADDVRTAYRDGQVQRDTLAWHSGARDWQPLDRFSEELELDGIQPARRAPEPPAIPASPAYAATAGASAAQASVYAASTAYAEPSSPYAPPRASVSDTGTYAALDASDVVYAGFWRRVAALVIDAIVVSIAYYIVMIVMFIFVGAAAFGAIGSNNAGAAAGPIMAMFAVIYLAYPVISGLYYIGFESSTAQATLGKMAVGIKVADADGRRLSRMHAFGRWASHLLCYFTLYIGYVMAAFTERKRGLHDMVASTLVVDRWAYTSRPDRQQRGLGTVAIVVLVLGALLAVAYVGLMMAVAIPAYQDYLQRAAAASAG</sequence>
<keyword evidence="10" id="KW-1185">Reference proteome</keyword>
<feature type="domain" description="RDD" evidence="7">
    <location>
        <begin position="128"/>
        <end position="268"/>
    </location>
</feature>
<dbReference type="InterPro" id="IPR010432">
    <property type="entry name" value="RDD"/>
</dbReference>
<evidence type="ECO:0008006" key="11">
    <source>
        <dbReference type="Google" id="ProtNLM"/>
    </source>
</evidence>
<proteinExistence type="predicted"/>
<feature type="transmembrane region" description="Helical" evidence="6">
    <location>
        <begin position="289"/>
        <end position="316"/>
    </location>
</feature>
<dbReference type="Proteomes" id="UP001501083">
    <property type="component" value="Unassembled WGS sequence"/>
</dbReference>
<gene>
    <name evidence="9" type="ORF">GCM10025759_04390</name>
</gene>
<feature type="transmembrane region" description="Helical" evidence="6">
    <location>
        <begin position="147"/>
        <end position="168"/>
    </location>
</feature>
<dbReference type="Pfam" id="PF06271">
    <property type="entry name" value="RDD"/>
    <property type="match status" value="1"/>
</dbReference>
<evidence type="ECO:0000259" key="7">
    <source>
        <dbReference type="Pfam" id="PF06271"/>
    </source>
</evidence>
<keyword evidence="3 6" id="KW-0812">Transmembrane</keyword>
<dbReference type="EMBL" id="BAABKY010000001">
    <property type="protein sequence ID" value="GAA5068504.1"/>
    <property type="molecule type" value="Genomic_DNA"/>
</dbReference>
<protein>
    <recommendedName>
        <fullName evidence="11">RDD family protein</fullName>
    </recommendedName>
</protein>
<evidence type="ECO:0000259" key="8">
    <source>
        <dbReference type="Pfam" id="PF14237"/>
    </source>
</evidence>
<evidence type="ECO:0000256" key="1">
    <source>
        <dbReference type="ARBA" id="ARBA00004651"/>
    </source>
</evidence>
<name>A0ABP9L2C0_9GAMM</name>
<keyword evidence="2" id="KW-1003">Cell membrane</keyword>
<dbReference type="InterPro" id="IPR051791">
    <property type="entry name" value="Pra-immunoreactive"/>
</dbReference>
<evidence type="ECO:0000313" key="9">
    <source>
        <dbReference type="EMBL" id="GAA5068504.1"/>
    </source>
</evidence>
<comment type="caution">
    <text evidence="9">The sequence shown here is derived from an EMBL/GenBank/DDBJ whole genome shotgun (WGS) entry which is preliminary data.</text>
</comment>
<evidence type="ECO:0000256" key="2">
    <source>
        <dbReference type="ARBA" id="ARBA00022475"/>
    </source>
</evidence>
<organism evidence="9 10">
    <name type="scientific">Lysobacter panacisoli</name>
    <dbReference type="NCBI Taxonomy" id="1255263"/>
    <lineage>
        <taxon>Bacteria</taxon>
        <taxon>Pseudomonadati</taxon>
        <taxon>Pseudomonadota</taxon>
        <taxon>Gammaproteobacteria</taxon>
        <taxon>Lysobacterales</taxon>
        <taxon>Lysobacteraceae</taxon>
        <taxon>Lysobacter</taxon>
    </lineage>
</organism>
<dbReference type="InterPro" id="IPR025640">
    <property type="entry name" value="GYF_2"/>
</dbReference>
<reference evidence="10" key="1">
    <citation type="journal article" date="2019" name="Int. J. Syst. Evol. Microbiol.">
        <title>The Global Catalogue of Microorganisms (GCM) 10K type strain sequencing project: providing services to taxonomists for standard genome sequencing and annotation.</title>
        <authorList>
            <consortium name="The Broad Institute Genomics Platform"/>
            <consortium name="The Broad Institute Genome Sequencing Center for Infectious Disease"/>
            <person name="Wu L."/>
            <person name="Ma J."/>
        </authorList>
    </citation>
    <scope>NUCLEOTIDE SEQUENCE [LARGE SCALE GENOMIC DNA]</scope>
    <source>
        <strain evidence="10">JCM 19212</strain>
    </source>
</reference>
<keyword evidence="4 6" id="KW-1133">Transmembrane helix</keyword>
<evidence type="ECO:0000256" key="5">
    <source>
        <dbReference type="ARBA" id="ARBA00023136"/>
    </source>
</evidence>
<dbReference type="RefSeq" id="WP_158983020.1">
    <property type="nucleotide sequence ID" value="NZ_BAABKY010000001.1"/>
</dbReference>
<evidence type="ECO:0000256" key="4">
    <source>
        <dbReference type="ARBA" id="ARBA00022989"/>
    </source>
</evidence>
<feature type="domain" description="GYF" evidence="8">
    <location>
        <begin position="4"/>
        <end position="53"/>
    </location>
</feature>
<dbReference type="PANTHER" id="PTHR36115:SF6">
    <property type="entry name" value="PROLINE-RICH ANTIGEN HOMOLOG"/>
    <property type="match status" value="1"/>
</dbReference>
<evidence type="ECO:0000256" key="6">
    <source>
        <dbReference type="SAM" id="Phobius"/>
    </source>
</evidence>